<evidence type="ECO:0000259" key="4">
    <source>
        <dbReference type="Pfam" id="PF07687"/>
    </source>
</evidence>
<protein>
    <submittedName>
        <fullName evidence="5">M20/M25/M40 family metallo-hydrolase</fullName>
    </submittedName>
</protein>
<gene>
    <name evidence="5" type="ORF">HUO14_14780</name>
</gene>
<evidence type="ECO:0000313" key="6">
    <source>
        <dbReference type="Proteomes" id="UP000652427"/>
    </source>
</evidence>
<comment type="caution">
    <text evidence="5">The sequence shown here is derived from an EMBL/GenBank/DDBJ whole genome shotgun (WGS) entry which is preliminary data.</text>
</comment>
<dbReference type="InterPro" id="IPR011650">
    <property type="entry name" value="Peptidase_M20_dimer"/>
</dbReference>
<keyword evidence="2" id="KW-0479">Metal-binding</keyword>
<name>A0ABX2N613_9SPHN</name>
<reference evidence="5 6" key="1">
    <citation type="submission" date="2020-06" db="EMBL/GenBank/DDBJ databases">
        <authorList>
            <person name="Kim S.-J."/>
            <person name="Park S.-J."/>
        </authorList>
    </citation>
    <scope>NUCLEOTIDE SEQUENCE [LARGE SCALE GENOMIC DNA]</scope>
    <source>
        <strain evidence="5 6">SW-151</strain>
    </source>
</reference>
<organism evidence="5 6">
    <name type="scientific">Parasphingorhabdus flavimaris</name>
    <dbReference type="NCBI Taxonomy" id="266812"/>
    <lineage>
        <taxon>Bacteria</taxon>
        <taxon>Pseudomonadati</taxon>
        <taxon>Pseudomonadota</taxon>
        <taxon>Alphaproteobacteria</taxon>
        <taxon>Sphingomonadales</taxon>
        <taxon>Sphingomonadaceae</taxon>
        <taxon>Parasphingorhabdus</taxon>
    </lineage>
</organism>
<dbReference type="Pfam" id="PF07687">
    <property type="entry name" value="M20_dimer"/>
    <property type="match status" value="1"/>
</dbReference>
<evidence type="ECO:0000256" key="2">
    <source>
        <dbReference type="ARBA" id="ARBA00022723"/>
    </source>
</evidence>
<evidence type="ECO:0000256" key="1">
    <source>
        <dbReference type="ARBA" id="ARBA00022670"/>
    </source>
</evidence>
<dbReference type="PROSITE" id="PS51318">
    <property type="entry name" value="TAT"/>
    <property type="match status" value="1"/>
</dbReference>
<dbReference type="Proteomes" id="UP000652427">
    <property type="component" value="Unassembled WGS sequence"/>
</dbReference>
<evidence type="ECO:0000313" key="5">
    <source>
        <dbReference type="EMBL" id="NVD29161.1"/>
    </source>
</evidence>
<dbReference type="InterPro" id="IPR051458">
    <property type="entry name" value="Cyt/Met_Dipeptidase"/>
</dbReference>
<dbReference type="SUPFAM" id="SSF53187">
    <property type="entry name" value="Zn-dependent exopeptidases"/>
    <property type="match status" value="1"/>
</dbReference>
<dbReference type="InterPro" id="IPR002933">
    <property type="entry name" value="Peptidase_M20"/>
</dbReference>
<dbReference type="PANTHER" id="PTHR43270">
    <property type="entry name" value="BETA-ALA-HIS DIPEPTIDASE"/>
    <property type="match status" value="1"/>
</dbReference>
<dbReference type="RefSeq" id="WP_176280620.1">
    <property type="nucleotide sequence ID" value="NZ_JABWMH010000005.1"/>
</dbReference>
<accession>A0ABX2N613</accession>
<sequence length="512" mass="54469">MTAADNNPLIDRRQAMRGAAMAGAGAMFLSPAMALSASSDMSAIRRAAEAGRQASIQRIQDWIKLPSIAAEDRNMPEGADYMASLAQDAGFQHVEIVPTDGYPGVFATLDAGAPRTLGIYFMYDVKQFDPAEWSSPPLAGAIVDRPGFGKAIMGRGAVNQKGPEATFLAALHAIRAAGRKLPVNIVLIAEGEEEIGSPHFKQVATKPNVLAALKKCEGIFIPASWQDKNGNVSVNLGSKGIVELELVASGEKWGRGPKGDIHSSLKAMVDSPTWRLVQALQTLVTPDGNTPAIDGWFENVRPLTAREKALIAETARNSDEAQRKAILGVETWIDDLPFEQALQRLAQEPTVNIEGLVAGYTGPGGKTILPGAATAKIDLRLVPNQTRAEAETKLRAHLDARGFPDVEVNVSGGYDPTETDENSRLIRTELATYERAGITATLNPRLAGSWPGATFTAPPVSIPAGHFGMGHGAGAHAPDEYYVVESTNAKVAGLVDATMGYADFLYQLAAIR</sequence>
<keyword evidence="3" id="KW-0378">Hydrolase</keyword>
<evidence type="ECO:0000256" key="3">
    <source>
        <dbReference type="ARBA" id="ARBA00022801"/>
    </source>
</evidence>
<dbReference type="PANTHER" id="PTHR43270:SF4">
    <property type="entry name" value="CARNOSINE DIPEPTIDASE 2, ISOFORM A"/>
    <property type="match status" value="1"/>
</dbReference>
<keyword evidence="1" id="KW-0645">Protease</keyword>
<keyword evidence="6" id="KW-1185">Reference proteome</keyword>
<dbReference type="Pfam" id="PF01546">
    <property type="entry name" value="Peptidase_M20"/>
    <property type="match status" value="1"/>
</dbReference>
<dbReference type="Gene3D" id="3.30.70.360">
    <property type="match status" value="1"/>
</dbReference>
<feature type="domain" description="Peptidase M20 dimerisation" evidence="4">
    <location>
        <begin position="260"/>
        <end position="402"/>
    </location>
</feature>
<dbReference type="EMBL" id="JABWMH010000005">
    <property type="protein sequence ID" value="NVD29161.1"/>
    <property type="molecule type" value="Genomic_DNA"/>
</dbReference>
<dbReference type="Gene3D" id="3.40.630.10">
    <property type="entry name" value="Zn peptidases"/>
    <property type="match status" value="1"/>
</dbReference>
<proteinExistence type="predicted"/>
<dbReference type="InterPro" id="IPR006311">
    <property type="entry name" value="TAT_signal"/>
</dbReference>